<keyword evidence="7" id="KW-1185">Reference proteome</keyword>
<evidence type="ECO:0000256" key="4">
    <source>
        <dbReference type="ARBA" id="ARBA00022989"/>
    </source>
</evidence>
<proteinExistence type="inferred from homology"/>
<dbReference type="Proteomes" id="UP000439903">
    <property type="component" value="Unassembled WGS sequence"/>
</dbReference>
<dbReference type="InterPro" id="IPR038213">
    <property type="entry name" value="IFI6/IFI27-like_sf"/>
</dbReference>
<comment type="similarity">
    <text evidence="2">Belongs to the IFI6/IFI27 family.</text>
</comment>
<dbReference type="AlphaFoldDB" id="A0A8H4ABM7"/>
<comment type="subcellular location">
    <subcellularLocation>
        <location evidence="1">Membrane</location>
        <topology evidence="1">Multi-pass membrane protein</topology>
    </subcellularLocation>
</comment>
<keyword evidence="5" id="KW-0472">Membrane</keyword>
<dbReference type="EMBL" id="WTPW01000838">
    <property type="protein sequence ID" value="KAF0475814.1"/>
    <property type="molecule type" value="Genomic_DNA"/>
</dbReference>
<dbReference type="OrthoDB" id="10323629at2759"/>
<name>A0A8H4ABM7_GIGMA</name>
<dbReference type="InterPro" id="IPR009311">
    <property type="entry name" value="IFI6/IFI27-like"/>
</dbReference>
<accession>A0A8H4ABM7</accession>
<evidence type="ECO:0000256" key="1">
    <source>
        <dbReference type="ARBA" id="ARBA00004141"/>
    </source>
</evidence>
<protein>
    <submittedName>
        <fullName evidence="6">Uncharacterized protein</fullName>
    </submittedName>
</protein>
<gene>
    <name evidence="6" type="ORF">F8M41_024516</name>
</gene>
<evidence type="ECO:0000313" key="6">
    <source>
        <dbReference type="EMBL" id="KAF0475814.1"/>
    </source>
</evidence>
<evidence type="ECO:0000256" key="3">
    <source>
        <dbReference type="ARBA" id="ARBA00022692"/>
    </source>
</evidence>
<evidence type="ECO:0000256" key="2">
    <source>
        <dbReference type="ARBA" id="ARBA00007262"/>
    </source>
</evidence>
<dbReference type="Gene3D" id="6.10.110.10">
    <property type="match status" value="1"/>
</dbReference>
<evidence type="ECO:0000256" key="5">
    <source>
        <dbReference type="ARBA" id="ARBA00023136"/>
    </source>
</evidence>
<comment type="caution">
    <text evidence="6">The sequence shown here is derived from an EMBL/GenBank/DDBJ whole genome shotgun (WGS) entry which is preliminary data.</text>
</comment>
<organism evidence="6 7">
    <name type="scientific">Gigaspora margarita</name>
    <dbReference type="NCBI Taxonomy" id="4874"/>
    <lineage>
        <taxon>Eukaryota</taxon>
        <taxon>Fungi</taxon>
        <taxon>Fungi incertae sedis</taxon>
        <taxon>Mucoromycota</taxon>
        <taxon>Glomeromycotina</taxon>
        <taxon>Glomeromycetes</taxon>
        <taxon>Diversisporales</taxon>
        <taxon>Gigasporaceae</taxon>
        <taxon>Gigaspora</taxon>
    </lineage>
</organism>
<keyword evidence="3" id="KW-0812">Transmembrane</keyword>
<sequence length="274" mass="30498">MKVVLFVQNFASKVRQHIDDNKPLLEKSIVEVQDSANKVNHLIVNHPEIQNFASKVKQHIDDNKPILEKIIVEIQNSANKVKQNVVYNPEVQYFANNMKQYITEAQVSANKVNQQIVSNPGVQIFASKVKQHIDYYQPELEKIITEVQDSTNRMRQHFVNKQPELKRMFIEPSPKKVAASLAIGYFIGPQITYSALYSLGFRPEGILKHSVAAWAMSLHKGATPPGGIVSTSQSFAATSLPFVGSFLSLTTLSGTAAAYCSISAIEAIYILSQP</sequence>
<keyword evidence="4" id="KW-1133">Transmembrane helix</keyword>
<evidence type="ECO:0000313" key="7">
    <source>
        <dbReference type="Proteomes" id="UP000439903"/>
    </source>
</evidence>
<reference evidence="6 7" key="1">
    <citation type="journal article" date="2019" name="Environ. Microbiol.">
        <title>At the nexus of three kingdoms: the genome of the mycorrhizal fungus Gigaspora margarita provides insights into plant, endobacterial and fungal interactions.</title>
        <authorList>
            <person name="Venice F."/>
            <person name="Ghignone S."/>
            <person name="Salvioli di Fossalunga A."/>
            <person name="Amselem J."/>
            <person name="Novero M."/>
            <person name="Xianan X."/>
            <person name="Sedzielewska Toro K."/>
            <person name="Morin E."/>
            <person name="Lipzen A."/>
            <person name="Grigoriev I.V."/>
            <person name="Henrissat B."/>
            <person name="Martin F.M."/>
            <person name="Bonfante P."/>
        </authorList>
    </citation>
    <scope>NUCLEOTIDE SEQUENCE [LARGE SCALE GENOMIC DNA]</scope>
    <source>
        <strain evidence="6 7">BEG34</strain>
    </source>
</reference>
<dbReference type="Pfam" id="PF06140">
    <property type="entry name" value="Ifi-6-16"/>
    <property type="match status" value="1"/>
</dbReference>
<dbReference type="GO" id="GO:0016020">
    <property type="term" value="C:membrane"/>
    <property type="evidence" value="ECO:0007669"/>
    <property type="project" value="UniProtKB-SubCell"/>
</dbReference>